<organism evidence="1 2">
    <name type="scientific">Eumeta variegata</name>
    <name type="common">Bagworm moth</name>
    <name type="synonym">Eumeta japonica</name>
    <dbReference type="NCBI Taxonomy" id="151549"/>
    <lineage>
        <taxon>Eukaryota</taxon>
        <taxon>Metazoa</taxon>
        <taxon>Ecdysozoa</taxon>
        <taxon>Arthropoda</taxon>
        <taxon>Hexapoda</taxon>
        <taxon>Insecta</taxon>
        <taxon>Pterygota</taxon>
        <taxon>Neoptera</taxon>
        <taxon>Endopterygota</taxon>
        <taxon>Lepidoptera</taxon>
        <taxon>Glossata</taxon>
        <taxon>Ditrysia</taxon>
        <taxon>Tineoidea</taxon>
        <taxon>Psychidae</taxon>
        <taxon>Oiketicinae</taxon>
        <taxon>Eumeta</taxon>
    </lineage>
</organism>
<dbReference type="PANTHER" id="PTHR45913:SF5">
    <property type="entry name" value="GENERAL TRANSCRIPTION FACTOR II-I REPEAT DOMAIN-CONTAINING PROTEIN 2A-LIKE PROTEIN"/>
    <property type="match status" value="1"/>
</dbReference>
<dbReference type="STRING" id="151549.A0A4C1YF70"/>
<evidence type="ECO:0000313" key="2">
    <source>
        <dbReference type="Proteomes" id="UP000299102"/>
    </source>
</evidence>
<dbReference type="PANTHER" id="PTHR45913">
    <property type="entry name" value="EPM2A-INTERACTING PROTEIN 1"/>
    <property type="match status" value="1"/>
</dbReference>
<accession>A0A4C1YF70</accession>
<protein>
    <submittedName>
        <fullName evidence="1">General transcription factor II-I repeat domain-containing protein 2A</fullName>
    </submittedName>
</protein>
<dbReference type="EMBL" id="BGZK01001182">
    <property type="protein sequence ID" value="GBP73680.1"/>
    <property type="molecule type" value="Genomic_DNA"/>
</dbReference>
<dbReference type="Proteomes" id="UP000299102">
    <property type="component" value="Unassembled WGS sequence"/>
</dbReference>
<keyword evidence="2" id="KW-1185">Reference proteome</keyword>
<sequence>MMANDTRTTFTNRMAGFALFSIALDESTDLSDTVQLAIFIRGVDKELTVIEELLALQPLKGTTTGEDILMKFKRVESLDLASTTVDWQHLCGNAIAHFAGPPASVQRHYRIPFGREWIVPERTTARCGGLTAIDCASTSNTSKAAESSRRSHNGIELAI</sequence>
<proteinExistence type="predicted"/>
<reference evidence="1 2" key="1">
    <citation type="journal article" date="2019" name="Commun. Biol.">
        <title>The bagworm genome reveals a unique fibroin gene that provides high tensile strength.</title>
        <authorList>
            <person name="Kono N."/>
            <person name="Nakamura H."/>
            <person name="Ohtoshi R."/>
            <person name="Tomita M."/>
            <person name="Numata K."/>
            <person name="Arakawa K."/>
        </authorList>
    </citation>
    <scope>NUCLEOTIDE SEQUENCE [LARGE SCALE GENOMIC DNA]</scope>
</reference>
<dbReference type="AlphaFoldDB" id="A0A4C1YF70"/>
<name>A0A4C1YF70_EUMVA</name>
<gene>
    <name evidence="1" type="primary">GTF2IRD2</name>
    <name evidence="1" type="ORF">EVAR_103962_1</name>
</gene>
<dbReference type="OrthoDB" id="6604388at2759"/>
<evidence type="ECO:0000313" key="1">
    <source>
        <dbReference type="EMBL" id="GBP73680.1"/>
    </source>
</evidence>
<comment type="caution">
    <text evidence="1">The sequence shown here is derived from an EMBL/GenBank/DDBJ whole genome shotgun (WGS) entry which is preliminary data.</text>
</comment>